<evidence type="ECO:0000313" key="2">
    <source>
        <dbReference type="Proteomes" id="UP000034107"/>
    </source>
</evidence>
<accession>A0A0G1QSZ7</accession>
<dbReference type="AlphaFoldDB" id="A0A0G1QSZ7"/>
<name>A0A0G1QSZ7_9BACT</name>
<dbReference type="Proteomes" id="UP000034107">
    <property type="component" value="Unassembled WGS sequence"/>
</dbReference>
<protein>
    <submittedName>
        <fullName evidence="1">Uncharacterized protein</fullName>
    </submittedName>
</protein>
<comment type="caution">
    <text evidence="1">The sequence shown here is derived from an EMBL/GenBank/DDBJ whole genome shotgun (WGS) entry which is preliminary data.</text>
</comment>
<proteinExistence type="predicted"/>
<dbReference type="EMBL" id="LCLS01000025">
    <property type="protein sequence ID" value="KKU20893.1"/>
    <property type="molecule type" value="Genomic_DNA"/>
</dbReference>
<evidence type="ECO:0000313" key="1">
    <source>
        <dbReference type="EMBL" id="KKU20893.1"/>
    </source>
</evidence>
<organism evidence="1 2">
    <name type="scientific">Candidatus Nomurabacteria bacterium GW2011_GWA1_46_11</name>
    <dbReference type="NCBI Taxonomy" id="1618732"/>
    <lineage>
        <taxon>Bacteria</taxon>
        <taxon>Candidatus Nomuraibacteriota</taxon>
    </lineage>
</organism>
<gene>
    <name evidence="1" type="ORF">UX31_C0025G0015</name>
</gene>
<sequence>MGKDYEVVRREAQELYASFGKVNCPAFGNEPVYFTSEGFNHLVYKTPKKPRDQRVQIMKFELLNKAKLIVETSTTFQEYEEEFKYVNLKKHGRHIRENALVRSWGLIAIVKKFRIKVVIRQVGNGKKEFYSVIPAWFTKQYRNIKIIETAVGGGLLSEDDEETLKNAT</sequence>
<reference evidence="1 2" key="1">
    <citation type="journal article" date="2015" name="Nature">
        <title>rRNA introns, odd ribosomes, and small enigmatic genomes across a large radiation of phyla.</title>
        <authorList>
            <person name="Brown C.T."/>
            <person name="Hug L.A."/>
            <person name="Thomas B.C."/>
            <person name="Sharon I."/>
            <person name="Castelle C.J."/>
            <person name="Singh A."/>
            <person name="Wilkins M.J."/>
            <person name="Williams K.H."/>
            <person name="Banfield J.F."/>
        </authorList>
    </citation>
    <scope>NUCLEOTIDE SEQUENCE [LARGE SCALE GENOMIC DNA]</scope>
</reference>